<organism evidence="1 2">
    <name type="scientific">Dentiscutata heterogama</name>
    <dbReference type="NCBI Taxonomy" id="1316150"/>
    <lineage>
        <taxon>Eukaryota</taxon>
        <taxon>Fungi</taxon>
        <taxon>Fungi incertae sedis</taxon>
        <taxon>Mucoromycota</taxon>
        <taxon>Glomeromycotina</taxon>
        <taxon>Glomeromycetes</taxon>
        <taxon>Diversisporales</taxon>
        <taxon>Gigasporaceae</taxon>
        <taxon>Dentiscutata</taxon>
    </lineage>
</organism>
<keyword evidence="2" id="KW-1185">Reference proteome</keyword>
<protein>
    <submittedName>
        <fullName evidence="1">13977_t:CDS:1</fullName>
    </submittedName>
</protein>
<proteinExistence type="predicted"/>
<comment type="caution">
    <text evidence="1">The sequence shown here is derived from an EMBL/GenBank/DDBJ whole genome shotgun (WGS) entry which is preliminary data.</text>
</comment>
<name>A0ACA9QIA6_9GLOM</name>
<feature type="non-terminal residue" evidence="1">
    <location>
        <position position="1"/>
    </location>
</feature>
<evidence type="ECO:0000313" key="2">
    <source>
        <dbReference type="Proteomes" id="UP000789702"/>
    </source>
</evidence>
<evidence type="ECO:0000313" key="1">
    <source>
        <dbReference type="EMBL" id="CAG8753187.1"/>
    </source>
</evidence>
<sequence length="132" mass="14796">FLASDIDFPTKNTVSEYAKEEKNWKILEEVVRVANEAGRTPSEVAINWTLQQPGISSVVAAARSLEFLEEIIEALDFKLTPKQLFDLNNISLPNAIPFIQPSKPNPLYTASKPSPEYIMSLKKLKTSKTDTE</sequence>
<dbReference type="Proteomes" id="UP000789702">
    <property type="component" value="Unassembled WGS sequence"/>
</dbReference>
<accession>A0ACA9QIA6</accession>
<reference evidence="1" key="1">
    <citation type="submission" date="2021-06" db="EMBL/GenBank/DDBJ databases">
        <authorList>
            <person name="Kallberg Y."/>
            <person name="Tangrot J."/>
            <person name="Rosling A."/>
        </authorList>
    </citation>
    <scope>NUCLEOTIDE SEQUENCE</scope>
    <source>
        <strain evidence="1">IL203A</strain>
    </source>
</reference>
<gene>
    <name evidence="1" type="ORF">DHETER_LOCUS14772</name>
</gene>
<dbReference type="EMBL" id="CAJVPU010047218">
    <property type="protein sequence ID" value="CAG8753187.1"/>
    <property type="molecule type" value="Genomic_DNA"/>
</dbReference>